<accession>A8LQJ6</accession>
<proteinExistence type="predicted"/>
<protein>
    <submittedName>
        <fullName evidence="1">Uncharacterized protein</fullName>
    </submittedName>
</protein>
<dbReference type="AlphaFoldDB" id="A8LQJ6"/>
<keyword evidence="2" id="KW-1185">Reference proteome</keyword>
<dbReference type="eggNOG" id="COG1917">
    <property type="taxonomic scope" value="Bacteria"/>
</dbReference>
<reference evidence="2" key="1">
    <citation type="journal article" date="2010" name="ISME J.">
        <title>The complete genome sequence of the algal symbiont Dinoroseobacter shibae: a hitchhiker's guide to life in the sea.</title>
        <authorList>
            <person name="Wagner-Dobler I."/>
            <person name="Ballhausen B."/>
            <person name="Berger M."/>
            <person name="Brinkhoff T."/>
            <person name="Buchholz I."/>
            <person name="Bunk B."/>
            <person name="Cypionka H."/>
            <person name="Daniel R."/>
            <person name="Drepper T."/>
            <person name="Gerdts G."/>
            <person name="Hahnke S."/>
            <person name="Han C."/>
            <person name="Jahn D."/>
            <person name="Kalhoefer D."/>
            <person name="Kiss H."/>
            <person name="Klenk H.P."/>
            <person name="Kyrpides N."/>
            <person name="Liebl W."/>
            <person name="Liesegang H."/>
            <person name="Meincke L."/>
            <person name="Pati A."/>
            <person name="Petersen J."/>
            <person name="Piekarski T."/>
            <person name="Pommerenke C."/>
            <person name="Pradella S."/>
            <person name="Pukall R."/>
            <person name="Rabus R."/>
            <person name="Stackebrandt E."/>
            <person name="Thole S."/>
            <person name="Thompson L."/>
            <person name="Tielen P."/>
            <person name="Tomasch J."/>
            <person name="von Jan M."/>
            <person name="Wanphrut N."/>
            <person name="Wichels A."/>
            <person name="Zech H."/>
            <person name="Simon M."/>
        </authorList>
    </citation>
    <scope>NUCLEOTIDE SEQUENCE [LARGE SCALE GENOMIC DNA]</scope>
    <source>
        <strain evidence="2">DSM 16493 / NCIMB 14021 / DFL 12</strain>
    </source>
</reference>
<gene>
    <name evidence="1" type="ordered locus">Dshi_2127</name>
</gene>
<dbReference type="Proteomes" id="UP000006833">
    <property type="component" value="Chromosome"/>
</dbReference>
<dbReference type="EMBL" id="CP000830">
    <property type="protein sequence ID" value="ABV93863.1"/>
    <property type="molecule type" value="Genomic_DNA"/>
</dbReference>
<dbReference type="Gene3D" id="2.60.120.10">
    <property type="entry name" value="Jelly Rolls"/>
    <property type="match status" value="1"/>
</dbReference>
<dbReference type="InterPro" id="IPR031723">
    <property type="entry name" value="DMSP_lyase"/>
</dbReference>
<dbReference type="KEGG" id="dsh:Dshi_2127"/>
<dbReference type="InterPro" id="IPR011051">
    <property type="entry name" value="RmlC_Cupin_sf"/>
</dbReference>
<dbReference type="SUPFAM" id="SSF51182">
    <property type="entry name" value="RmlC-like cupins"/>
    <property type="match status" value="1"/>
</dbReference>
<dbReference type="HOGENOM" id="CLU_107154_0_0_5"/>
<dbReference type="RefSeq" id="WP_012178795.1">
    <property type="nucleotide sequence ID" value="NC_009952.1"/>
</dbReference>
<evidence type="ECO:0000313" key="2">
    <source>
        <dbReference type="Proteomes" id="UP000006833"/>
    </source>
</evidence>
<organism evidence="1 2">
    <name type="scientific">Dinoroseobacter shibae (strain DSM 16493 / NCIMB 14021 / DFL 12)</name>
    <dbReference type="NCBI Taxonomy" id="398580"/>
    <lineage>
        <taxon>Bacteria</taxon>
        <taxon>Pseudomonadati</taxon>
        <taxon>Pseudomonadota</taxon>
        <taxon>Alphaproteobacteria</taxon>
        <taxon>Rhodobacterales</taxon>
        <taxon>Roseobacteraceae</taxon>
        <taxon>Dinoroseobacter</taxon>
    </lineage>
</organism>
<dbReference type="OrthoDB" id="9083851at2"/>
<dbReference type="Pfam" id="PF16867">
    <property type="entry name" value="DMSP_lyase"/>
    <property type="match status" value="1"/>
</dbReference>
<sequence>MTERIQALQAFLDAARQSYAARATEPVSARSLDRIFNSLETAAPNAAPIGARLPVCTHLDALLDPARFDAPDLRHLAECFAALEPALQWRRREGGGPGASAHFADAHANAMLVGPGGLEPRDDVWIGMSLLAPHVQYPDHRHSPEETYLVLSPGEFRQGRAGWVHVPQGGTWYNPFNVVHAMRAVEAPLLVLWALREKPARSAPPP</sequence>
<name>A8LQJ6_DINSH</name>
<dbReference type="STRING" id="398580.Dshi_2127"/>
<dbReference type="InterPro" id="IPR014710">
    <property type="entry name" value="RmlC-like_jellyroll"/>
</dbReference>
<dbReference type="GO" id="GO:0047869">
    <property type="term" value="F:dimethylpropiothetin dethiomethylase activity"/>
    <property type="evidence" value="ECO:0007669"/>
    <property type="project" value="InterPro"/>
</dbReference>
<evidence type="ECO:0000313" key="1">
    <source>
        <dbReference type="EMBL" id="ABV93863.1"/>
    </source>
</evidence>